<dbReference type="InterPro" id="IPR014500">
    <property type="entry name" value="UCP019307_cupin"/>
</dbReference>
<sequence>MSETRDHIKPQTFVFEDDGLVPNNVLPLVIYKRAIEVTRADPAQSIEDVFERNGWGQRWRDGIYDFQHYHATVHEALGVARGHALVLFGGERGEAVQLGVGDVAILPAGTGHKCLFASHDFQVVGAYPPGDTMQITRPTPDNHRRAKQTIPQVQRPASDPLLGESGPLMRLWR</sequence>
<accession>A0A7W7Z5H6</accession>
<dbReference type="PIRSF" id="PIRSF019307">
    <property type="entry name" value="UCP019307"/>
    <property type="match status" value="1"/>
</dbReference>
<keyword evidence="3" id="KW-1185">Reference proteome</keyword>
<dbReference type="CDD" id="cd02219">
    <property type="entry name" value="cupin_YjlB-like"/>
    <property type="match status" value="1"/>
</dbReference>
<comment type="caution">
    <text evidence="2">The sequence shown here is derived from an EMBL/GenBank/DDBJ whole genome shotgun (WGS) entry which is preliminary data.</text>
</comment>
<organism evidence="2 3">
    <name type="scientific">Rhodopseudomonas rhenobacensis</name>
    <dbReference type="NCBI Taxonomy" id="87461"/>
    <lineage>
        <taxon>Bacteria</taxon>
        <taxon>Pseudomonadati</taxon>
        <taxon>Pseudomonadota</taxon>
        <taxon>Alphaproteobacteria</taxon>
        <taxon>Hyphomicrobiales</taxon>
        <taxon>Nitrobacteraceae</taxon>
        <taxon>Rhodopseudomonas</taxon>
    </lineage>
</organism>
<gene>
    <name evidence="2" type="ORF">HNR60_003163</name>
</gene>
<dbReference type="Gene3D" id="2.60.120.10">
    <property type="entry name" value="Jelly Rolls"/>
    <property type="match status" value="1"/>
</dbReference>
<reference evidence="2 3" key="1">
    <citation type="submission" date="2020-08" db="EMBL/GenBank/DDBJ databases">
        <title>Genomic Encyclopedia of Type Strains, Phase IV (KMG-IV): sequencing the most valuable type-strain genomes for metagenomic binning, comparative biology and taxonomic classification.</title>
        <authorList>
            <person name="Goeker M."/>
        </authorList>
    </citation>
    <scope>NUCLEOTIDE SEQUENCE [LARGE SCALE GENOMIC DNA]</scope>
    <source>
        <strain evidence="2 3">DSM 12706</strain>
    </source>
</reference>
<dbReference type="Proteomes" id="UP000542353">
    <property type="component" value="Unassembled WGS sequence"/>
</dbReference>
<name>A0A7W7Z5H6_9BRAD</name>
<proteinExistence type="predicted"/>
<dbReference type="PANTHER" id="PTHR36448:SF2">
    <property type="entry name" value="CUPIN TYPE-1 DOMAIN-CONTAINING PROTEIN"/>
    <property type="match status" value="1"/>
</dbReference>
<dbReference type="PANTHER" id="PTHR36448">
    <property type="entry name" value="BLR7373 PROTEIN"/>
    <property type="match status" value="1"/>
</dbReference>
<protein>
    <submittedName>
        <fullName evidence="2">Uncharacterized protein YjlB</fullName>
    </submittedName>
</protein>
<dbReference type="AlphaFoldDB" id="A0A7W7Z5H6"/>
<evidence type="ECO:0000313" key="3">
    <source>
        <dbReference type="Proteomes" id="UP000542353"/>
    </source>
</evidence>
<dbReference type="InterPro" id="IPR011051">
    <property type="entry name" value="RmlC_Cupin_sf"/>
</dbReference>
<evidence type="ECO:0000313" key="2">
    <source>
        <dbReference type="EMBL" id="MBB5048397.1"/>
    </source>
</evidence>
<dbReference type="InterPro" id="IPR014710">
    <property type="entry name" value="RmlC-like_jellyroll"/>
</dbReference>
<feature type="region of interest" description="Disordered" evidence="1">
    <location>
        <begin position="139"/>
        <end position="173"/>
    </location>
</feature>
<dbReference type="SUPFAM" id="SSF51182">
    <property type="entry name" value="RmlC-like cupins"/>
    <property type="match status" value="1"/>
</dbReference>
<dbReference type="InterPro" id="IPR047121">
    <property type="entry name" value="YjiB-like"/>
</dbReference>
<evidence type="ECO:0000256" key="1">
    <source>
        <dbReference type="SAM" id="MobiDB-lite"/>
    </source>
</evidence>
<dbReference type="EMBL" id="JACHIH010000020">
    <property type="protein sequence ID" value="MBB5048397.1"/>
    <property type="molecule type" value="Genomic_DNA"/>
</dbReference>
<dbReference type="RefSeq" id="WP_184259084.1">
    <property type="nucleotide sequence ID" value="NZ_JACHIH010000020.1"/>
</dbReference>